<dbReference type="HOGENOM" id="CLU_2399707_0_0_1"/>
<dbReference type="Proteomes" id="UP000006352">
    <property type="component" value="Unassembled WGS sequence"/>
</dbReference>
<dbReference type="EMBL" id="HE796872">
    <property type="protein sequence ID" value="CCL98239.1"/>
    <property type="molecule type" value="Genomic_DNA"/>
</dbReference>
<dbReference type="InterPro" id="IPR000340">
    <property type="entry name" value="Dual-sp_phosphatase_cat-dom"/>
</dbReference>
<dbReference type="InParanoid" id="J7S5V0"/>
<dbReference type="PANTHER" id="PTHR45848:SF4">
    <property type="entry name" value="DUAL SPECIFICITY PROTEIN PHOSPHATASE 12"/>
    <property type="match status" value="1"/>
</dbReference>
<comment type="similarity">
    <text evidence="1">Belongs to the protein-tyrosine phosphatase family. Non-receptor class dual specificity subfamily.</text>
</comment>
<evidence type="ECO:0000259" key="5">
    <source>
        <dbReference type="Pfam" id="PF00782"/>
    </source>
</evidence>
<dbReference type="InterPro" id="IPR029021">
    <property type="entry name" value="Prot-tyrosine_phosphatase-like"/>
</dbReference>
<dbReference type="Pfam" id="PF00782">
    <property type="entry name" value="DSPc"/>
    <property type="match status" value="1"/>
</dbReference>
<dbReference type="GeneID" id="24093150"/>
<dbReference type="STRING" id="599839.J7S5V0"/>
<dbReference type="EC" id="3.1.3.48" evidence="2"/>
<dbReference type="AlphaFoldDB" id="J7S5V0"/>
<keyword evidence="3" id="KW-0378">Hydrolase</keyword>
<dbReference type="PANTHER" id="PTHR45848">
    <property type="entry name" value="DUAL SPECIFICITY PROTEIN PHOSPHATASE 12 FAMILY MEMBER"/>
    <property type="match status" value="1"/>
</dbReference>
<dbReference type="OrthoDB" id="2017893at2759"/>
<dbReference type="RefSeq" id="XP_012177522.1">
    <property type="nucleotide sequence ID" value="XM_012322132.1"/>
</dbReference>
<evidence type="ECO:0000313" key="6">
    <source>
        <dbReference type="EMBL" id="CCL98239.1"/>
    </source>
</evidence>
<reference evidence="6 7" key="1">
    <citation type="journal article" date="2012" name="Appl. Environ. Microbiol.">
        <title>Short-read sequencing for genomic analysis of the brown rot fungus Fibroporia radiculosa.</title>
        <authorList>
            <person name="Tang J.D."/>
            <person name="Perkins A.D."/>
            <person name="Sonstegard T.S."/>
            <person name="Schroeder S.G."/>
            <person name="Burgess S.C."/>
            <person name="Diehl S.V."/>
        </authorList>
    </citation>
    <scope>NUCLEOTIDE SEQUENCE [LARGE SCALE GENOMIC DNA]</scope>
    <source>
        <strain evidence="6 7">TFFH 294</strain>
    </source>
</reference>
<name>J7S5V0_9APHY</name>
<dbReference type="GO" id="GO:0004725">
    <property type="term" value="F:protein tyrosine phosphatase activity"/>
    <property type="evidence" value="ECO:0007669"/>
    <property type="project" value="UniProtKB-EC"/>
</dbReference>
<keyword evidence="4" id="KW-0904">Protein phosphatase</keyword>
<dbReference type="Gene3D" id="3.90.190.10">
    <property type="entry name" value="Protein tyrosine phosphatase superfamily"/>
    <property type="match status" value="1"/>
</dbReference>
<accession>J7S5V0</accession>
<keyword evidence="7" id="KW-1185">Reference proteome</keyword>
<organism evidence="6 7">
    <name type="scientific">Fibroporia radiculosa</name>
    <dbReference type="NCBI Taxonomy" id="599839"/>
    <lineage>
        <taxon>Eukaryota</taxon>
        <taxon>Fungi</taxon>
        <taxon>Dikarya</taxon>
        <taxon>Basidiomycota</taxon>
        <taxon>Agaricomycotina</taxon>
        <taxon>Agaricomycetes</taxon>
        <taxon>Polyporales</taxon>
        <taxon>Fibroporiaceae</taxon>
        <taxon>Fibroporia</taxon>
    </lineage>
</organism>
<evidence type="ECO:0000256" key="4">
    <source>
        <dbReference type="ARBA" id="ARBA00022912"/>
    </source>
</evidence>
<gene>
    <name evidence="6" type="ORF">FIBRA_00233</name>
</gene>
<evidence type="ECO:0000313" key="7">
    <source>
        <dbReference type="Proteomes" id="UP000006352"/>
    </source>
</evidence>
<protein>
    <recommendedName>
        <fullName evidence="2">protein-tyrosine-phosphatase</fullName>
        <ecNumber evidence="2">3.1.3.48</ecNumber>
    </recommendedName>
</protein>
<sequence length="93" mass="10209">MSMDEIISNLWIGDLPSALDAETLRAHNIRSVLTAMRGRVSIHETFIRFQINLDDTEDADVLGHLVSAIAFIQAELDKGRGVLVHCQAGLTPP</sequence>
<dbReference type="GO" id="GO:0008138">
    <property type="term" value="F:protein tyrosine/serine/threonine phosphatase activity"/>
    <property type="evidence" value="ECO:0007669"/>
    <property type="project" value="TreeGrafter"/>
</dbReference>
<dbReference type="CDD" id="cd14498">
    <property type="entry name" value="DSP"/>
    <property type="match status" value="1"/>
</dbReference>
<evidence type="ECO:0000256" key="1">
    <source>
        <dbReference type="ARBA" id="ARBA00008601"/>
    </source>
</evidence>
<evidence type="ECO:0000256" key="3">
    <source>
        <dbReference type="ARBA" id="ARBA00022801"/>
    </source>
</evidence>
<feature type="domain" description="Dual specificity phosphatase catalytic" evidence="5">
    <location>
        <begin position="10"/>
        <end position="90"/>
    </location>
</feature>
<evidence type="ECO:0000256" key="2">
    <source>
        <dbReference type="ARBA" id="ARBA00013064"/>
    </source>
</evidence>
<proteinExistence type="inferred from homology"/>
<dbReference type="SUPFAM" id="SSF52799">
    <property type="entry name" value="(Phosphotyrosine protein) phosphatases II"/>
    <property type="match status" value="1"/>
</dbReference>
<dbReference type="GO" id="GO:0005634">
    <property type="term" value="C:nucleus"/>
    <property type="evidence" value="ECO:0007669"/>
    <property type="project" value="TreeGrafter"/>
</dbReference>